<accession>A0A916TJM5</accession>
<dbReference type="Pfam" id="PF22905">
    <property type="entry name" value="Hydro_N_hd"/>
    <property type="match status" value="1"/>
</dbReference>
<comment type="caution">
    <text evidence="3">The sequence shown here is derived from an EMBL/GenBank/DDBJ whole genome shotgun (WGS) entry which is preliminary data.</text>
</comment>
<evidence type="ECO:0000256" key="1">
    <source>
        <dbReference type="SAM" id="Coils"/>
    </source>
</evidence>
<sequence length="336" mass="34922">MARPRLSHLSLSELIAVAGVDPWDLDDKLSLGRPADIDALANAYHSAGSHVGEADAVFAQARDHFRGAYRAHGTDDTINESSEVRSVTRKYKLKTDQLKQIGTDLEQIAGALADSQNAARGAVATLNSSLEQYDEVAGSAELTNAQLDNIKRQAEEELAAVGHQVKSAYDAYERMLIERMRDIRDHGDKSEGDAKNNPYAGPAEGIAAGIMEDAANSVRGLGESHARHSAVALSDGERALLIRGGKVVARAGVISDLAITSFDSYRDWHDGNASWEQAVGEGVGSVAGGAAAGALTGAAVGSFAGPIGTAVGAGIGAFAGSTLGKSLGKEIGGWFD</sequence>
<gene>
    <name evidence="3" type="ORF">GCM10011489_39840</name>
</gene>
<organism evidence="3 4">
    <name type="scientific">Gordonia jinhuaensis</name>
    <dbReference type="NCBI Taxonomy" id="1517702"/>
    <lineage>
        <taxon>Bacteria</taxon>
        <taxon>Bacillati</taxon>
        <taxon>Actinomycetota</taxon>
        <taxon>Actinomycetes</taxon>
        <taxon>Mycobacteriales</taxon>
        <taxon>Gordoniaceae</taxon>
        <taxon>Gordonia</taxon>
    </lineage>
</organism>
<dbReference type="InterPro" id="IPR054469">
    <property type="entry name" value="Pred_hydrolase_N"/>
</dbReference>
<dbReference type="RefSeq" id="WP_373284264.1">
    <property type="nucleotide sequence ID" value="NZ_BMGC01000083.1"/>
</dbReference>
<keyword evidence="4" id="KW-1185">Reference proteome</keyword>
<dbReference type="EMBL" id="BMGC01000083">
    <property type="protein sequence ID" value="GGB48781.1"/>
    <property type="molecule type" value="Genomic_DNA"/>
</dbReference>
<evidence type="ECO:0000313" key="3">
    <source>
        <dbReference type="EMBL" id="GGB48781.1"/>
    </source>
</evidence>
<feature type="coiled-coil region" evidence="1">
    <location>
        <begin position="137"/>
        <end position="164"/>
    </location>
</feature>
<keyword evidence="1" id="KW-0175">Coiled coil</keyword>
<evidence type="ECO:0000259" key="2">
    <source>
        <dbReference type="Pfam" id="PF22905"/>
    </source>
</evidence>
<name>A0A916TJM5_9ACTN</name>
<dbReference type="AlphaFoldDB" id="A0A916TJM5"/>
<evidence type="ECO:0000313" key="4">
    <source>
        <dbReference type="Proteomes" id="UP000621454"/>
    </source>
</evidence>
<protein>
    <recommendedName>
        <fullName evidence="2">Predicted hydrolase N-terminal domain-containing protein</fullName>
    </recommendedName>
</protein>
<reference evidence="3" key="2">
    <citation type="submission" date="2020-09" db="EMBL/GenBank/DDBJ databases">
        <authorList>
            <person name="Sun Q."/>
            <person name="Zhou Y."/>
        </authorList>
    </citation>
    <scope>NUCLEOTIDE SEQUENCE</scope>
    <source>
        <strain evidence="3">CGMCC 1.12827</strain>
    </source>
</reference>
<proteinExistence type="predicted"/>
<reference evidence="3" key="1">
    <citation type="journal article" date="2014" name="Int. J. Syst. Evol. Microbiol.">
        <title>Complete genome sequence of Corynebacterium casei LMG S-19264T (=DSM 44701T), isolated from a smear-ripened cheese.</title>
        <authorList>
            <consortium name="US DOE Joint Genome Institute (JGI-PGF)"/>
            <person name="Walter F."/>
            <person name="Albersmeier A."/>
            <person name="Kalinowski J."/>
            <person name="Ruckert C."/>
        </authorList>
    </citation>
    <scope>NUCLEOTIDE SEQUENCE</scope>
    <source>
        <strain evidence="3">CGMCC 1.12827</strain>
    </source>
</reference>
<feature type="domain" description="Predicted hydrolase N-terminal" evidence="2">
    <location>
        <begin position="4"/>
        <end position="183"/>
    </location>
</feature>
<dbReference type="Proteomes" id="UP000621454">
    <property type="component" value="Unassembled WGS sequence"/>
</dbReference>